<dbReference type="PROSITE" id="PS00237">
    <property type="entry name" value="G_PROTEIN_RECEP_F1_1"/>
    <property type="match status" value="1"/>
</dbReference>
<feature type="domain" description="G-protein coupled receptors family 1 profile" evidence="12">
    <location>
        <begin position="24"/>
        <end position="138"/>
    </location>
</feature>
<protein>
    <recommendedName>
        <fullName evidence="12">G-protein coupled receptors family 1 profile domain-containing protein</fullName>
    </recommendedName>
</protein>
<name>A0A9W9ZG67_9CNID</name>
<evidence type="ECO:0000256" key="1">
    <source>
        <dbReference type="ARBA" id="ARBA00004651"/>
    </source>
</evidence>
<dbReference type="OrthoDB" id="5985393at2759"/>
<dbReference type="SUPFAM" id="SSF81321">
    <property type="entry name" value="Family A G protein-coupled receptor-like"/>
    <property type="match status" value="1"/>
</dbReference>
<feature type="transmembrane region" description="Helical" evidence="11">
    <location>
        <begin position="197"/>
        <end position="212"/>
    </location>
</feature>
<keyword evidence="2" id="KW-1003">Cell membrane</keyword>
<keyword evidence="7 10" id="KW-0675">Receptor</keyword>
<dbReference type="Gene3D" id="1.20.1070.10">
    <property type="entry name" value="Rhodopsin 7-helix transmembrane proteins"/>
    <property type="match status" value="1"/>
</dbReference>
<gene>
    <name evidence="13" type="ORF">OS493_004690</name>
</gene>
<dbReference type="PANTHER" id="PTHR24246">
    <property type="entry name" value="OLFACTORY RECEPTOR AND ADENOSINE RECEPTOR"/>
    <property type="match status" value="1"/>
</dbReference>
<dbReference type="InterPro" id="IPR017452">
    <property type="entry name" value="GPCR_Rhodpsn_7TM"/>
</dbReference>
<proteinExistence type="inferred from homology"/>
<evidence type="ECO:0000313" key="14">
    <source>
        <dbReference type="Proteomes" id="UP001163046"/>
    </source>
</evidence>
<evidence type="ECO:0000256" key="7">
    <source>
        <dbReference type="ARBA" id="ARBA00023170"/>
    </source>
</evidence>
<organism evidence="13 14">
    <name type="scientific">Desmophyllum pertusum</name>
    <dbReference type="NCBI Taxonomy" id="174260"/>
    <lineage>
        <taxon>Eukaryota</taxon>
        <taxon>Metazoa</taxon>
        <taxon>Cnidaria</taxon>
        <taxon>Anthozoa</taxon>
        <taxon>Hexacorallia</taxon>
        <taxon>Scleractinia</taxon>
        <taxon>Caryophylliina</taxon>
        <taxon>Caryophylliidae</taxon>
        <taxon>Desmophyllum</taxon>
    </lineage>
</organism>
<feature type="transmembrane region" description="Helical" evidence="11">
    <location>
        <begin position="83"/>
        <end position="106"/>
    </location>
</feature>
<feature type="transmembrane region" description="Helical" evidence="11">
    <location>
        <begin position="12"/>
        <end position="33"/>
    </location>
</feature>
<feature type="transmembrane region" description="Helical" evidence="11">
    <location>
        <begin position="118"/>
        <end position="139"/>
    </location>
</feature>
<dbReference type="AlphaFoldDB" id="A0A9W9ZG67"/>
<reference evidence="13" key="1">
    <citation type="submission" date="2023-01" db="EMBL/GenBank/DDBJ databases">
        <title>Genome assembly of the deep-sea coral Lophelia pertusa.</title>
        <authorList>
            <person name="Herrera S."/>
            <person name="Cordes E."/>
        </authorList>
    </citation>
    <scope>NUCLEOTIDE SEQUENCE</scope>
    <source>
        <strain evidence="13">USNM1676648</strain>
        <tissue evidence="13">Polyp</tissue>
    </source>
</reference>
<dbReference type="CDD" id="cd00637">
    <property type="entry name" value="7tm_classA_rhodopsin-like"/>
    <property type="match status" value="1"/>
</dbReference>
<evidence type="ECO:0000256" key="4">
    <source>
        <dbReference type="ARBA" id="ARBA00022989"/>
    </source>
</evidence>
<comment type="caution">
    <text evidence="13">The sequence shown here is derived from an EMBL/GenBank/DDBJ whole genome shotgun (WGS) entry which is preliminary data.</text>
</comment>
<feature type="transmembrane region" description="Helical" evidence="11">
    <location>
        <begin position="45"/>
        <end position="63"/>
    </location>
</feature>
<sequence length="265" mass="30526">MCNTTELFTWTVIFAVESLVIIAGNIITIVLFWKLRSALKRTYYLLINLTIADLIVGFGAVEIVTKLETPDELKRRRFMALDIFASTASLFTLLLIAVERCCAIVYPFRHRALTKRIYMNGVAGAWLMAVLITVTRFLTAEVFFDSVIFVASTWIITSLAAIVVLAICCLYTLIWISSKKDDPRIPRDKRRHQQERILAVLEWYGSCIGVVWNNSHDSIVERFNIDHNRSIYLLWISVLVFLLDNDHVCVFRLLFGFIPKRKIQT</sequence>
<dbReference type="GO" id="GO:0005886">
    <property type="term" value="C:plasma membrane"/>
    <property type="evidence" value="ECO:0007669"/>
    <property type="project" value="UniProtKB-SubCell"/>
</dbReference>
<keyword evidence="9 10" id="KW-0807">Transducer</keyword>
<keyword evidence="3 10" id="KW-0812">Transmembrane</keyword>
<evidence type="ECO:0000256" key="10">
    <source>
        <dbReference type="RuleBase" id="RU000688"/>
    </source>
</evidence>
<dbReference type="Proteomes" id="UP001163046">
    <property type="component" value="Unassembled WGS sequence"/>
</dbReference>
<evidence type="ECO:0000256" key="5">
    <source>
        <dbReference type="ARBA" id="ARBA00023040"/>
    </source>
</evidence>
<dbReference type="EMBL" id="MU826351">
    <property type="protein sequence ID" value="KAJ7381092.1"/>
    <property type="molecule type" value="Genomic_DNA"/>
</dbReference>
<evidence type="ECO:0000256" key="2">
    <source>
        <dbReference type="ARBA" id="ARBA00022475"/>
    </source>
</evidence>
<dbReference type="PANTHER" id="PTHR24246:SF27">
    <property type="entry name" value="ADENOSINE RECEPTOR, ISOFORM A"/>
    <property type="match status" value="1"/>
</dbReference>
<comment type="subcellular location">
    <subcellularLocation>
        <location evidence="1">Cell membrane</location>
        <topology evidence="1">Multi-pass membrane protein</topology>
    </subcellularLocation>
</comment>
<evidence type="ECO:0000256" key="6">
    <source>
        <dbReference type="ARBA" id="ARBA00023136"/>
    </source>
</evidence>
<dbReference type="InterPro" id="IPR000276">
    <property type="entry name" value="GPCR_Rhodpsn"/>
</dbReference>
<keyword evidence="5 10" id="KW-0297">G-protein coupled receptor</keyword>
<keyword evidence="6 11" id="KW-0472">Membrane</keyword>
<accession>A0A9W9ZG67</accession>
<comment type="similarity">
    <text evidence="10">Belongs to the G-protein coupled receptor 1 family.</text>
</comment>
<keyword evidence="8" id="KW-0325">Glycoprotein</keyword>
<evidence type="ECO:0000256" key="11">
    <source>
        <dbReference type="SAM" id="Phobius"/>
    </source>
</evidence>
<evidence type="ECO:0000256" key="9">
    <source>
        <dbReference type="ARBA" id="ARBA00023224"/>
    </source>
</evidence>
<evidence type="ECO:0000313" key="13">
    <source>
        <dbReference type="EMBL" id="KAJ7381092.1"/>
    </source>
</evidence>
<feature type="transmembrane region" description="Helical" evidence="11">
    <location>
        <begin position="151"/>
        <end position="176"/>
    </location>
</feature>
<keyword evidence="4 11" id="KW-1133">Transmembrane helix</keyword>
<dbReference type="Pfam" id="PF00001">
    <property type="entry name" value="7tm_1"/>
    <property type="match status" value="1"/>
</dbReference>
<evidence type="ECO:0000256" key="3">
    <source>
        <dbReference type="ARBA" id="ARBA00022692"/>
    </source>
</evidence>
<dbReference type="PRINTS" id="PR00237">
    <property type="entry name" value="GPCRRHODOPSN"/>
</dbReference>
<feature type="transmembrane region" description="Helical" evidence="11">
    <location>
        <begin position="232"/>
        <end position="255"/>
    </location>
</feature>
<dbReference type="PROSITE" id="PS50262">
    <property type="entry name" value="G_PROTEIN_RECEP_F1_2"/>
    <property type="match status" value="1"/>
</dbReference>
<evidence type="ECO:0000256" key="8">
    <source>
        <dbReference type="ARBA" id="ARBA00023180"/>
    </source>
</evidence>
<evidence type="ECO:0000259" key="12">
    <source>
        <dbReference type="PROSITE" id="PS50262"/>
    </source>
</evidence>
<dbReference type="GO" id="GO:0004930">
    <property type="term" value="F:G protein-coupled receptor activity"/>
    <property type="evidence" value="ECO:0007669"/>
    <property type="project" value="UniProtKB-KW"/>
</dbReference>
<keyword evidence="14" id="KW-1185">Reference proteome</keyword>